<dbReference type="InterPro" id="IPR011992">
    <property type="entry name" value="EF-hand-dom_pair"/>
</dbReference>
<evidence type="ECO:0000313" key="5">
    <source>
        <dbReference type="EMBL" id="KAK4526730.1"/>
    </source>
</evidence>
<feature type="region of interest" description="Disordered" evidence="2">
    <location>
        <begin position="609"/>
        <end position="631"/>
    </location>
</feature>
<dbReference type="SUPFAM" id="SSF47473">
    <property type="entry name" value="EF-hand"/>
    <property type="match status" value="2"/>
</dbReference>
<evidence type="ECO:0000256" key="2">
    <source>
        <dbReference type="SAM" id="MobiDB-lite"/>
    </source>
</evidence>
<dbReference type="PROSITE" id="PS50031">
    <property type="entry name" value="EH"/>
    <property type="match status" value="2"/>
</dbReference>
<proteinExistence type="predicted"/>
<evidence type="ECO:0000313" key="6">
    <source>
        <dbReference type="Proteomes" id="UP001300502"/>
    </source>
</evidence>
<feature type="region of interest" description="Disordered" evidence="2">
    <location>
        <begin position="384"/>
        <end position="404"/>
    </location>
</feature>
<keyword evidence="6" id="KW-1185">Reference proteome</keyword>
<dbReference type="Pfam" id="PF12763">
    <property type="entry name" value="EH"/>
    <property type="match status" value="2"/>
</dbReference>
<protein>
    <submittedName>
        <fullName evidence="5">Uncharacterized protein</fullName>
    </submittedName>
</protein>
<feature type="domain" description="EH" evidence="3">
    <location>
        <begin position="130"/>
        <end position="224"/>
    </location>
</feature>
<feature type="region of interest" description="Disordered" evidence="2">
    <location>
        <begin position="478"/>
        <end position="538"/>
    </location>
</feature>
<dbReference type="PANTHER" id="PTHR11216:SF174">
    <property type="entry name" value="GH06923P"/>
    <property type="match status" value="1"/>
</dbReference>
<evidence type="ECO:0000259" key="3">
    <source>
        <dbReference type="PROSITE" id="PS50031"/>
    </source>
</evidence>
<name>A0AAV9IH88_9RHOD</name>
<feature type="compositionally biased region" description="Polar residues" evidence="2">
    <location>
        <begin position="512"/>
        <end position="525"/>
    </location>
</feature>
<feature type="compositionally biased region" description="Low complexity" evidence="2">
    <location>
        <begin position="487"/>
        <end position="504"/>
    </location>
</feature>
<dbReference type="GO" id="GO:0005509">
    <property type="term" value="F:calcium ion binding"/>
    <property type="evidence" value="ECO:0007669"/>
    <property type="project" value="InterPro"/>
</dbReference>
<dbReference type="SMART" id="SM00027">
    <property type="entry name" value="EH"/>
    <property type="match status" value="2"/>
</dbReference>
<feature type="domain" description="EH" evidence="3">
    <location>
        <begin position="286"/>
        <end position="375"/>
    </location>
</feature>
<feature type="region of interest" description="Disordered" evidence="2">
    <location>
        <begin position="82"/>
        <end position="119"/>
    </location>
</feature>
<dbReference type="CDD" id="cd00052">
    <property type="entry name" value="EH"/>
    <property type="match status" value="1"/>
</dbReference>
<reference evidence="5 6" key="1">
    <citation type="submission" date="2022-07" db="EMBL/GenBank/DDBJ databases">
        <title>Genome-wide signatures of adaptation to extreme environments.</title>
        <authorList>
            <person name="Cho C.H."/>
            <person name="Yoon H.S."/>
        </authorList>
    </citation>
    <scope>NUCLEOTIDE SEQUENCE [LARGE SCALE GENOMIC DNA]</scope>
    <source>
        <strain evidence="5 6">108.79 E11</strain>
    </source>
</reference>
<feature type="coiled-coil region" evidence="1">
    <location>
        <begin position="428"/>
        <end position="462"/>
    </location>
</feature>
<dbReference type="PANTHER" id="PTHR11216">
    <property type="entry name" value="EH DOMAIN"/>
    <property type="match status" value="1"/>
</dbReference>
<dbReference type="SMART" id="SM00054">
    <property type="entry name" value="EFh"/>
    <property type="match status" value="2"/>
</dbReference>
<evidence type="ECO:0000256" key="1">
    <source>
        <dbReference type="SAM" id="Coils"/>
    </source>
</evidence>
<dbReference type="GO" id="GO:0005737">
    <property type="term" value="C:cytoplasm"/>
    <property type="evidence" value="ECO:0007669"/>
    <property type="project" value="TreeGrafter"/>
</dbReference>
<accession>A0AAV9IH88</accession>
<comment type="caution">
    <text evidence="5">The sequence shown here is derived from an EMBL/GenBank/DDBJ whole genome shotgun (WGS) entry which is preliminary data.</text>
</comment>
<feature type="domain" description="EF-hand" evidence="4">
    <location>
        <begin position="319"/>
        <end position="354"/>
    </location>
</feature>
<feature type="compositionally biased region" description="Pro residues" evidence="2">
    <location>
        <begin position="17"/>
        <end position="32"/>
    </location>
</feature>
<dbReference type="InterPro" id="IPR002048">
    <property type="entry name" value="EF_hand_dom"/>
</dbReference>
<dbReference type="Gene3D" id="1.10.238.10">
    <property type="entry name" value="EF-hand"/>
    <property type="match status" value="2"/>
</dbReference>
<dbReference type="PROSITE" id="PS50222">
    <property type="entry name" value="EF_HAND_2"/>
    <property type="match status" value="1"/>
</dbReference>
<dbReference type="EMBL" id="JANCYU010000043">
    <property type="protein sequence ID" value="KAK4526730.1"/>
    <property type="molecule type" value="Genomic_DNA"/>
</dbReference>
<keyword evidence="1" id="KW-0175">Coiled coil</keyword>
<dbReference type="InterPro" id="IPR000261">
    <property type="entry name" value="EH_dom"/>
</dbReference>
<dbReference type="AlphaFoldDB" id="A0AAV9IH88"/>
<feature type="region of interest" description="Disordered" evidence="2">
    <location>
        <begin position="1"/>
        <end position="32"/>
    </location>
</feature>
<organism evidence="5 6">
    <name type="scientific">Galdieria yellowstonensis</name>
    <dbReference type="NCBI Taxonomy" id="3028027"/>
    <lineage>
        <taxon>Eukaryota</taxon>
        <taxon>Rhodophyta</taxon>
        <taxon>Bangiophyceae</taxon>
        <taxon>Galdieriales</taxon>
        <taxon>Galdieriaceae</taxon>
        <taxon>Galdieria</taxon>
    </lineage>
</organism>
<dbReference type="Proteomes" id="UP001300502">
    <property type="component" value="Unassembled WGS sequence"/>
</dbReference>
<evidence type="ECO:0000259" key="4">
    <source>
        <dbReference type="PROSITE" id="PS50222"/>
    </source>
</evidence>
<dbReference type="GO" id="GO:0005886">
    <property type="term" value="C:plasma membrane"/>
    <property type="evidence" value="ECO:0007669"/>
    <property type="project" value="TreeGrafter"/>
</dbReference>
<dbReference type="GO" id="GO:0016197">
    <property type="term" value="P:endosomal transport"/>
    <property type="evidence" value="ECO:0007669"/>
    <property type="project" value="TreeGrafter"/>
</dbReference>
<feature type="compositionally biased region" description="Low complexity" evidence="2">
    <location>
        <begin position="82"/>
        <end position="92"/>
    </location>
</feature>
<dbReference type="GO" id="GO:0006897">
    <property type="term" value="P:endocytosis"/>
    <property type="evidence" value="ECO:0007669"/>
    <property type="project" value="TreeGrafter"/>
</dbReference>
<sequence length="631" mass="69643">MNPYYYQGGPGVGAPTAAPPPQPYTAPFGYPPPPPPSSSNYYYYYGRGTGPSPAASYGTYQRPPAPSYGMSYPYGAYPPQAPFQQQYPFPRQQQPPPNALPALTFDQGGKEDTKSSKQGIQKYLQLSPNEEQQYAMFFRDASKGSGTVLGRDAVQFFGRAVNVDRATLRKIWDIADYRSAGELRREEFYIALRLLAIAQLGYEVSKKTLKQFIGKELIPELKGYSNEPSHPPIPMNMYPPTSGSSSSNMHNSYIAPPQYSSPSVGTAGYPPQQTTQYDFWELKSADCKKIDHQFAEMDKTKKGFLAGSRVAEKLAESGLPRPVLKQIWDLADVTRDGKLDYIEFRIAMALVNGAKQGYPLPPSLPPSLQPEKLKKIPFARKTGKTGQSLSTMETPSRSYNPSSSAIYASYGPGAAPWQENPSDLVRKAREADEELERAKLELSQVEKEYQDLEEETYNLRSQLDSKKWEVGYWRNTLQEQQKGGKTKSAPAPSSSRALSSSPKLSQPPPPTRQLSNHQAQSSSDIFSEPVPATTTGNNYSSNWNDYSALPPPPSSNTILENAYSSALNDTDDFLDRPYVPEGTWSASRTAAASGGVSNASNNLMNDWAQYYPNQSGESGRSRGLSSSKKHE</sequence>
<feature type="compositionally biased region" description="Low complexity" evidence="2">
    <location>
        <begin position="615"/>
        <end position="631"/>
    </location>
</feature>
<gene>
    <name evidence="5" type="ORF">GAYE_SCF27MG4647</name>
</gene>